<organism evidence="1 2">
    <name type="scientific">Brachionus plicatilis</name>
    <name type="common">Marine rotifer</name>
    <name type="synonym">Brachionus muelleri</name>
    <dbReference type="NCBI Taxonomy" id="10195"/>
    <lineage>
        <taxon>Eukaryota</taxon>
        <taxon>Metazoa</taxon>
        <taxon>Spiralia</taxon>
        <taxon>Gnathifera</taxon>
        <taxon>Rotifera</taxon>
        <taxon>Eurotatoria</taxon>
        <taxon>Monogononta</taxon>
        <taxon>Pseudotrocha</taxon>
        <taxon>Ploima</taxon>
        <taxon>Brachionidae</taxon>
        <taxon>Brachionus</taxon>
    </lineage>
</organism>
<proteinExistence type="predicted"/>
<evidence type="ECO:0000313" key="1">
    <source>
        <dbReference type="EMBL" id="RNA13464.1"/>
    </source>
</evidence>
<evidence type="ECO:0000313" key="2">
    <source>
        <dbReference type="Proteomes" id="UP000276133"/>
    </source>
</evidence>
<dbReference type="Proteomes" id="UP000276133">
    <property type="component" value="Unassembled WGS sequence"/>
</dbReference>
<sequence length="111" mass="13374">MLIFFLKINFKKKIFGSLKYFVGFLAMKNGNYEPVLWFLMRKKNKNYFMLLAFNGKIILLEKNLPENKLRLVVKNVVLENFLNTLTKQNLFFLFQKNLCKFYLPVYPMTDQ</sequence>
<reference evidence="1 2" key="1">
    <citation type="journal article" date="2018" name="Sci. Rep.">
        <title>Genomic signatures of local adaptation to the degree of environmental predictability in rotifers.</title>
        <authorList>
            <person name="Franch-Gras L."/>
            <person name="Hahn C."/>
            <person name="Garcia-Roger E.M."/>
            <person name="Carmona M.J."/>
            <person name="Serra M."/>
            <person name="Gomez A."/>
        </authorList>
    </citation>
    <scope>NUCLEOTIDE SEQUENCE [LARGE SCALE GENOMIC DNA]</scope>
    <source>
        <strain evidence="1">HYR1</strain>
    </source>
</reference>
<accession>A0A3M7QQW8</accession>
<keyword evidence="2" id="KW-1185">Reference proteome</keyword>
<protein>
    <submittedName>
        <fullName evidence="1">Uncharacterized protein</fullName>
    </submittedName>
</protein>
<dbReference type="AlphaFoldDB" id="A0A3M7QQW8"/>
<dbReference type="EMBL" id="REGN01005405">
    <property type="protein sequence ID" value="RNA13464.1"/>
    <property type="molecule type" value="Genomic_DNA"/>
</dbReference>
<gene>
    <name evidence="1" type="ORF">BpHYR1_011035</name>
</gene>
<name>A0A3M7QQW8_BRAPC</name>
<comment type="caution">
    <text evidence="1">The sequence shown here is derived from an EMBL/GenBank/DDBJ whole genome shotgun (WGS) entry which is preliminary data.</text>
</comment>